<evidence type="ECO:0000256" key="1">
    <source>
        <dbReference type="SAM" id="Phobius"/>
    </source>
</evidence>
<keyword evidence="1" id="KW-1133">Transmembrane helix</keyword>
<evidence type="ECO:0000313" key="5">
    <source>
        <dbReference type="EMBL" id="CAB5031778.1"/>
    </source>
</evidence>
<dbReference type="EMBL" id="CAFBPQ010000065">
    <property type="protein sequence ID" value="CAB5031778.1"/>
    <property type="molecule type" value="Genomic_DNA"/>
</dbReference>
<dbReference type="EMBL" id="CAFBMM010000039">
    <property type="protein sequence ID" value="CAB4907678.1"/>
    <property type="molecule type" value="Genomic_DNA"/>
</dbReference>
<dbReference type="EMBL" id="CAFBOF010000025">
    <property type="protein sequence ID" value="CAB4980892.1"/>
    <property type="molecule type" value="Genomic_DNA"/>
</dbReference>
<evidence type="ECO:0000313" key="3">
    <source>
        <dbReference type="EMBL" id="CAB4907678.1"/>
    </source>
</evidence>
<organism evidence="5">
    <name type="scientific">freshwater metagenome</name>
    <dbReference type="NCBI Taxonomy" id="449393"/>
    <lineage>
        <taxon>unclassified sequences</taxon>
        <taxon>metagenomes</taxon>
        <taxon>ecological metagenomes</taxon>
    </lineage>
</organism>
<dbReference type="EMBL" id="CAEZYK010000003">
    <property type="protein sequence ID" value="CAB4712920.1"/>
    <property type="molecule type" value="Genomic_DNA"/>
</dbReference>
<feature type="transmembrane region" description="Helical" evidence="1">
    <location>
        <begin position="71"/>
        <end position="89"/>
    </location>
</feature>
<name>A0A6J7RTV0_9ZZZZ</name>
<feature type="transmembrane region" description="Helical" evidence="1">
    <location>
        <begin position="7"/>
        <end position="28"/>
    </location>
</feature>
<evidence type="ECO:0000313" key="2">
    <source>
        <dbReference type="EMBL" id="CAB4712920.1"/>
    </source>
</evidence>
<reference evidence="5" key="1">
    <citation type="submission" date="2020-05" db="EMBL/GenBank/DDBJ databases">
        <authorList>
            <person name="Chiriac C."/>
            <person name="Salcher M."/>
            <person name="Ghai R."/>
            <person name="Kavagutti S V."/>
        </authorList>
    </citation>
    <scope>NUCLEOTIDE SEQUENCE</scope>
</reference>
<keyword evidence="1" id="KW-0472">Membrane</keyword>
<gene>
    <name evidence="2" type="ORF">UFOPK2683_00103</name>
    <name evidence="3" type="ORF">UFOPK3605_00881</name>
    <name evidence="4" type="ORF">UFOPK3897_01106</name>
    <name evidence="5" type="ORF">UFOPK4121_01454</name>
</gene>
<dbReference type="AlphaFoldDB" id="A0A6J7RTV0"/>
<evidence type="ECO:0000313" key="4">
    <source>
        <dbReference type="EMBL" id="CAB4980892.1"/>
    </source>
</evidence>
<accession>A0A6J7RTV0</accession>
<keyword evidence="1" id="KW-0812">Transmembrane</keyword>
<proteinExistence type="predicted"/>
<protein>
    <submittedName>
        <fullName evidence="5">Unannotated protein</fullName>
    </submittedName>
</protein>
<sequence length="90" mass="9795">MDFYGDVLLQLVTALGAALFLANSYALLRRRFDRRQAAKTSVARTRPGSPVRKEVLASPGRLSQAPVARTTAYLLIGLLVMVWGIASMTS</sequence>